<accession>A0A371DJG0</accession>
<name>A0A371DJG0_9APHY</name>
<gene>
    <name evidence="2" type="ORF">OH76DRAFT_1344299</name>
</gene>
<dbReference type="InterPro" id="IPR036047">
    <property type="entry name" value="F-box-like_dom_sf"/>
</dbReference>
<dbReference type="EMBL" id="KZ857389">
    <property type="protein sequence ID" value="RDX52656.1"/>
    <property type="molecule type" value="Genomic_DNA"/>
</dbReference>
<dbReference type="AlphaFoldDB" id="A0A371DJG0"/>
<dbReference type="Gene3D" id="1.20.1280.50">
    <property type="match status" value="1"/>
</dbReference>
<dbReference type="STRING" id="139420.A0A371DJG0"/>
<evidence type="ECO:0000313" key="3">
    <source>
        <dbReference type="Proteomes" id="UP000256964"/>
    </source>
</evidence>
<organism evidence="2 3">
    <name type="scientific">Lentinus brumalis</name>
    <dbReference type="NCBI Taxonomy" id="2498619"/>
    <lineage>
        <taxon>Eukaryota</taxon>
        <taxon>Fungi</taxon>
        <taxon>Dikarya</taxon>
        <taxon>Basidiomycota</taxon>
        <taxon>Agaricomycotina</taxon>
        <taxon>Agaricomycetes</taxon>
        <taxon>Polyporales</taxon>
        <taxon>Polyporaceae</taxon>
        <taxon>Lentinus</taxon>
    </lineage>
</organism>
<dbReference type="Proteomes" id="UP000256964">
    <property type="component" value="Unassembled WGS sequence"/>
</dbReference>
<dbReference type="SUPFAM" id="SSF81383">
    <property type="entry name" value="F-box domain"/>
    <property type="match status" value="1"/>
</dbReference>
<evidence type="ECO:0000259" key="1">
    <source>
        <dbReference type="Pfam" id="PF12937"/>
    </source>
</evidence>
<dbReference type="Pfam" id="PF12937">
    <property type="entry name" value="F-box-like"/>
    <property type="match status" value="1"/>
</dbReference>
<proteinExistence type="predicted"/>
<dbReference type="OrthoDB" id="3353710at2759"/>
<feature type="non-terminal residue" evidence="2">
    <location>
        <position position="120"/>
    </location>
</feature>
<protein>
    <recommendedName>
        <fullName evidence="1">F-box domain-containing protein</fullName>
    </recommendedName>
</protein>
<reference evidence="2 3" key="1">
    <citation type="journal article" date="2018" name="Biotechnol. Biofuels">
        <title>Integrative visual omics of the white-rot fungus Polyporus brumalis exposes the biotechnological potential of its oxidative enzymes for delignifying raw plant biomass.</title>
        <authorList>
            <person name="Miyauchi S."/>
            <person name="Rancon A."/>
            <person name="Drula E."/>
            <person name="Hage H."/>
            <person name="Chaduli D."/>
            <person name="Favel A."/>
            <person name="Grisel S."/>
            <person name="Henrissat B."/>
            <person name="Herpoel-Gimbert I."/>
            <person name="Ruiz-Duenas F.J."/>
            <person name="Chevret D."/>
            <person name="Hainaut M."/>
            <person name="Lin J."/>
            <person name="Wang M."/>
            <person name="Pangilinan J."/>
            <person name="Lipzen A."/>
            <person name="Lesage-Meessen L."/>
            <person name="Navarro D."/>
            <person name="Riley R."/>
            <person name="Grigoriev I.V."/>
            <person name="Zhou S."/>
            <person name="Raouche S."/>
            <person name="Rosso M.N."/>
        </authorList>
    </citation>
    <scope>NUCLEOTIDE SEQUENCE [LARGE SCALE GENOMIC DNA]</scope>
    <source>
        <strain evidence="2 3">BRFM 1820</strain>
    </source>
</reference>
<keyword evidence="3" id="KW-1185">Reference proteome</keyword>
<feature type="domain" description="F-box" evidence="1">
    <location>
        <begin position="49"/>
        <end position="100"/>
    </location>
</feature>
<dbReference type="InterPro" id="IPR001810">
    <property type="entry name" value="F-box_dom"/>
</dbReference>
<sequence length="120" mass="13539">MQPPPPKAPLAVHTFLKQQRDTRRAMIEALEAEITTLNGIHNAVFPHVTSLPSEMLAEIFSYLNNHHPGQRTTSDFSNAMAVCKKWRNVGCGVARFWTRIPLHNPNLLMASLERSRSLPL</sequence>
<evidence type="ECO:0000313" key="2">
    <source>
        <dbReference type="EMBL" id="RDX52656.1"/>
    </source>
</evidence>